<keyword evidence="3" id="KW-0805">Transcription regulation</keyword>
<accession>A0A844GEA4</accession>
<dbReference type="GO" id="GO:0005524">
    <property type="term" value="F:ATP binding"/>
    <property type="evidence" value="ECO:0007669"/>
    <property type="project" value="UniProtKB-KW"/>
</dbReference>
<dbReference type="GO" id="GO:0043565">
    <property type="term" value="F:sequence-specific DNA binding"/>
    <property type="evidence" value="ECO:0007669"/>
    <property type="project" value="InterPro"/>
</dbReference>
<evidence type="ECO:0000313" key="7">
    <source>
        <dbReference type="EMBL" id="MTD33650.1"/>
    </source>
</evidence>
<dbReference type="PANTHER" id="PTHR32071:SF120">
    <property type="entry name" value="TRANSCRIPTIONAL REGULATOR-RELATED"/>
    <property type="match status" value="1"/>
</dbReference>
<keyword evidence="1" id="KW-0547">Nucleotide-binding</keyword>
<feature type="compositionally biased region" description="Basic and acidic residues" evidence="5">
    <location>
        <begin position="455"/>
        <end position="465"/>
    </location>
</feature>
<dbReference type="Pfam" id="PF20161">
    <property type="entry name" value="VpsR"/>
    <property type="match status" value="1"/>
</dbReference>
<evidence type="ECO:0000256" key="1">
    <source>
        <dbReference type="ARBA" id="ARBA00022741"/>
    </source>
</evidence>
<keyword evidence="2" id="KW-0067">ATP-binding</keyword>
<comment type="caution">
    <text evidence="7">The sequence shown here is derived from an EMBL/GenBank/DDBJ whole genome shotgun (WGS) entry which is preliminary data.</text>
</comment>
<dbReference type="InterPro" id="IPR002078">
    <property type="entry name" value="Sigma_54_int"/>
</dbReference>
<gene>
    <name evidence="7" type="ORF">GKE73_13300</name>
</gene>
<dbReference type="FunFam" id="3.40.50.300:FF:000006">
    <property type="entry name" value="DNA-binding transcriptional regulator NtrC"/>
    <property type="match status" value="1"/>
</dbReference>
<protein>
    <submittedName>
        <fullName evidence="7">Sigma-54-dependent Fis family transcriptional regulator</fullName>
    </submittedName>
</protein>
<dbReference type="SMART" id="SM00382">
    <property type="entry name" value="AAA"/>
    <property type="match status" value="1"/>
</dbReference>
<dbReference type="Pfam" id="PF25601">
    <property type="entry name" value="AAA_lid_14"/>
    <property type="match status" value="1"/>
</dbReference>
<dbReference type="InterPro" id="IPR027417">
    <property type="entry name" value="P-loop_NTPase"/>
</dbReference>
<dbReference type="Gene3D" id="3.40.50.300">
    <property type="entry name" value="P-loop containing nucleotide triphosphate hydrolases"/>
    <property type="match status" value="1"/>
</dbReference>
<dbReference type="InterPro" id="IPR025662">
    <property type="entry name" value="Sigma_54_int_dom_ATP-bd_1"/>
</dbReference>
<dbReference type="PRINTS" id="PR01590">
    <property type="entry name" value="HTHFIS"/>
</dbReference>
<evidence type="ECO:0000256" key="3">
    <source>
        <dbReference type="ARBA" id="ARBA00023015"/>
    </source>
</evidence>
<dbReference type="GO" id="GO:0006355">
    <property type="term" value="P:regulation of DNA-templated transcription"/>
    <property type="evidence" value="ECO:0007669"/>
    <property type="project" value="InterPro"/>
</dbReference>
<dbReference type="InterPro" id="IPR009057">
    <property type="entry name" value="Homeodomain-like_sf"/>
</dbReference>
<dbReference type="SUPFAM" id="SSF52540">
    <property type="entry name" value="P-loop containing nucleoside triphosphate hydrolases"/>
    <property type="match status" value="1"/>
</dbReference>
<feature type="domain" description="Sigma-54 factor interaction" evidence="6">
    <location>
        <begin position="139"/>
        <end position="368"/>
    </location>
</feature>
<dbReference type="PANTHER" id="PTHR32071">
    <property type="entry name" value="TRANSCRIPTIONAL REGULATORY PROTEIN"/>
    <property type="match status" value="1"/>
</dbReference>
<feature type="region of interest" description="Disordered" evidence="5">
    <location>
        <begin position="443"/>
        <end position="465"/>
    </location>
</feature>
<sequence length="465" mass="51749">MSMTKQLLAIGSGMSPLLSVLGRHGWQVHHVSDVRQLAMHKGVREATVGLIWVDDKVMRQLDTLRKTAGLFDLEWVLLVDRALLAQPLIKHFINDVCYDFHCLPIQPTRLEVTLGRLHGKTLLHRQTQHGDEDEAGLELVGEHPSMRQLRQDIRRLARIDMNVLISGESGTGKELVARAIHQCSRRAKAPFSAVNCGGLPLALVQSELFGYERGAFTGATERRIGRIEAAKGGTLFLDEIGDMPIEARVNLLRFLQEGTIDRLGSSRSLEVDVRVVSATHVDLSRAVREGRFREDLFYRLNVCCLNIPPLRQRRSDIPILAAHFLGSPAKRMELPGKRFSSEAMCVMVGYAWPGNVREMVNRISQGLAMSRGRIIHAADMGLAENLRTSTLMTLEEARAQAEQDALALALKLFGNNSSEAARRLGVSRATFYRLLQKYQMAEPTLSAANPTPPESRVEKEDALSS</sequence>
<organism evidence="7 8">
    <name type="scientific">Paludibacterium denitrificans</name>
    <dbReference type="NCBI Taxonomy" id="2675226"/>
    <lineage>
        <taxon>Bacteria</taxon>
        <taxon>Pseudomonadati</taxon>
        <taxon>Pseudomonadota</taxon>
        <taxon>Betaproteobacteria</taxon>
        <taxon>Neisseriales</taxon>
        <taxon>Chromobacteriaceae</taxon>
        <taxon>Paludibacterium</taxon>
    </lineage>
</organism>
<dbReference type="Gene3D" id="1.10.10.60">
    <property type="entry name" value="Homeodomain-like"/>
    <property type="match status" value="1"/>
</dbReference>
<dbReference type="AlphaFoldDB" id="A0A844GEA4"/>
<dbReference type="Gene3D" id="1.10.8.60">
    <property type="match status" value="1"/>
</dbReference>
<keyword evidence="4" id="KW-0804">Transcription</keyword>
<keyword evidence="8" id="KW-1185">Reference proteome</keyword>
<proteinExistence type="predicted"/>
<evidence type="ECO:0000259" key="6">
    <source>
        <dbReference type="PROSITE" id="PS50045"/>
    </source>
</evidence>
<evidence type="ECO:0000256" key="5">
    <source>
        <dbReference type="SAM" id="MobiDB-lite"/>
    </source>
</evidence>
<dbReference type="SUPFAM" id="SSF46689">
    <property type="entry name" value="Homeodomain-like"/>
    <property type="match status" value="1"/>
</dbReference>
<reference evidence="7 8" key="1">
    <citation type="submission" date="2019-11" db="EMBL/GenBank/DDBJ databases">
        <title>Draft genome sequence of Paludibacterium sp. dN18-1.</title>
        <authorList>
            <person name="Im W.-T."/>
        </authorList>
    </citation>
    <scope>NUCLEOTIDE SEQUENCE [LARGE SCALE GENOMIC DNA]</scope>
    <source>
        <strain evidence="8">dN 18-1</strain>
    </source>
</reference>
<dbReference type="PROSITE" id="PS00675">
    <property type="entry name" value="SIGMA54_INTERACT_1"/>
    <property type="match status" value="1"/>
</dbReference>
<dbReference type="InterPro" id="IPR045343">
    <property type="entry name" value="VpsR"/>
</dbReference>
<evidence type="ECO:0000313" key="8">
    <source>
        <dbReference type="Proteomes" id="UP000446658"/>
    </source>
</evidence>
<evidence type="ECO:0000256" key="4">
    <source>
        <dbReference type="ARBA" id="ARBA00023163"/>
    </source>
</evidence>
<dbReference type="PROSITE" id="PS50045">
    <property type="entry name" value="SIGMA54_INTERACT_4"/>
    <property type="match status" value="1"/>
</dbReference>
<dbReference type="EMBL" id="WLYX01000001">
    <property type="protein sequence ID" value="MTD33650.1"/>
    <property type="molecule type" value="Genomic_DNA"/>
</dbReference>
<dbReference type="Pfam" id="PF00158">
    <property type="entry name" value="Sigma54_activat"/>
    <property type="match status" value="1"/>
</dbReference>
<dbReference type="InterPro" id="IPR058031">
    <property type="entry name" value="AAA_lid_NorR"/>
</dbReference>
<dbReference type="InterPro" id="IPR003593">
    <property type="entry name" value="AAA+_ATPase"/>
</dbReference>
<dbReference type="Pfam" id="PF02954">
    <property type="entry name" value="HTH_8"/>
    <property type="match status" value="1"/>
</dbReference>
<evidence type="ECO:0000256" key="2">
    <source>
        <dbReference type="ARBA" id="ARBA00022840"/>
    </source>
</evidence>
<dbReference type="CDD" id="cd00009">
    <property type="entry name" value="AAA"/>
    <property type="match status" value="1"/>
</dbReference>
<dbReference type="RefSeq" id="WP_230370717.1">
    <property type="nucleotide sequence ID" value="NZ_WLYX01000001.1"/>
</dbReference>
<dbReference type="InterPro" id="IPR002197">
    <property type="entry name" value="HTH_Fis"/>
</dbReference>
<dbReference type="Proteomes" id="UP000446658">
    <property type="component" value="Unassembled WGS sequence"/>
</dbReference>
<name>A0A844GEA4_9NEIS</name>